<dbReference type="Proteomes" id="UP000284706">
    <property type="component" value="Unassembled WGS sequence"/>
</dbReference>
<evidence type="ECO:0000256" key="1">
    <source>
        <dbReference type="SAM" id="MobiDB-lite"/>
    </source>
</evidence>
<dbReference type="OrthoDB" id="2418900at2759"/>
<gene>
    <name evidence="2" type="ORF">CVT26_009432</name>
</gene>
<dbReference type="InterPro" id="IPR041078">
    <property type="entry name" value="Plavaka"/>
</dbReference>
<dbReference type="InParanoid" id="A0A409YIE5"/>
<reference evidence="2 3" key="1">
    <citation type="journal article" date="2018" name="Evol. Lett.">
        <title>Horizontal gene cluster transfer increased hallucinogenic mushroom diversity.</title>
        <authorList>
            <person name="Reynolds H.T."/>
            <person name="Vijayakumar V."/>
            <person name="Gluck-Thaler E."/>
            <person name="Korotkin H.B."/>
            <person name="Matheny P.B."/>
            <person name="Slot J.C."/>
        </authorList>
    </citation>
    <scope>NUCLEOTIDE SEQUENCE [LARGE SCALE GENOMIC DNA]</scope>
    <source>
        <strain evidence="2 3">SRW20</strain>
    </source>
</reference>
<evidence type="ECO:0008006" key="4">
    <source>
        <dbReference type="Google" id="ProtNLM"/>
    </source>
</evidence>
<dbReference type="AlphaFoldDB" id="A0A409YIE5"/>
<organism evidence="2 3">
    <name type="scientific">Gymnopilus dilepis</name>
    <dbReference type="NCBI Taxonomy" id="231916"/>
    <lineage>
        <taxon>Eukaryota</taxon>
        <taxon>Fungi</taxon>
        <taxon>Dikarya</taxon>
        <taxon>Basidiomycota</taxon>
        <taxon>Agaricomycotina</taxon>
        <taxon>Agaricomycetes</taxon>
        <taxon>Agaricomycetidae</taxon>
        <taxon>Agaricales</taxon>
        <taxon>Agaricineae</taxon>
        <taxon>Hymenogastraceae</taxon>
        <taxon>Gymnopilus</taxon>
    </lineage>
</organism>
<feature type="region of interest" description="Disordered" evidence="1">
    <location>
        <begin position="90"/>
        <end position="114"/>
    </location>
</feature>
<protein>
    <recommendedName>
        <fullName evidence="4">C2H2-type domain-containing protein</fullName>
    </recommendedName>
</protein>
<accession>A0A409YIE5</accession>
<sequence length="695" mass="79146">MSIPCEAGCARRFNTTSSMHKHLVASRKCNGYLEGKLRDLGLFDEDMVTLDEVPQADSETESNGDEDALPYEPFIFEPPNAYVNEFHFVPPEDDDNNTGGLNQSAVAGPGPSTAANRIRRAAAVQRERVFDDRRDPVFTEWTENAGHVLRKVAPPRYMDLRDEEGDVQMTEADSIFYPFTSELDWKVARWAIQDGPGQNAFDRLLEIPGVVEKLGLSYHNIRALHQKVDSIPNKAGTWQSRDLFFNDDPDEKYTIHFRDPVEAIKGLWKDPVLSPTMVFCPAKVYTDKTKKIRIFSEMHTSKWWHICQSKLPRGATLAPVIIATDKTQLTNFSGSKSAYPLYLTIGNIPKAFRRKPSKKACILIGYLSVQKINRKDMTDRAYRSRIQRMFHESMRIILEPLKKAGHEGVEMTSADGSVRWVFPILSCYVADYPEQCLVTCTKYGTCVKCKVKATELQDIQPKERRSQSWTEGVLKEAHEIGEQNTRAFYDHCMSHEIAGGTPRPFWVGFPLCDINQAITPDVLHQLYQGVLKHLIGWCQTILTPAELDRRIRCLPSGFGLRRFKNGFSALSQISGSERKNMAKILLGCLIGCIPTRGVIAITALLDFIYTAQYTSHDTESLAELEDALHRFHQNRSYFLETGVRDDFNIPKFHSLLHYVESIKLFGTTDNYNTEMFERLHIDFAKLGWRASNHRD</sequence>
<dbReference type="Pfam" id="PF18759">
    <property type="entry name" value="Plavaka"/>
    <property type="match status" value="1"/>
</dbReference>
<feature type="non-terminal residue" evidence="2">
    <location>
        <position position="695"/>
    </location>
</feature>
<dbReference type="STRING" id="231916.A0A409YIE5"/>
<comment type="caution">
    <text evidence="2">The sequence shown here is derived from an EMBL/GenBank/DDBJ whole genome shotgun (WGS) entry which is preliminary data.</text>
</comment>
<evidence type="ECO:0000313" key="3">
    <source>
        <dbReference type="Proteomes" id="UP000284706"/>
    </source>
</evidence>
<evidence type="ECO:0000313" key="2">
    <source>
        <dbReference type="EMBL" id="PPR02760.1"/>
    </source>
</evidence>
<name>A0A409YIE5_9AGAR</name>
<keyword evidence="3" id="KW-1185">Reference proteome</keyword>
<proteinExistence type="predicted"/>
<dbReference type="EMBL" id="NHYE01000823">
    <property type="protein sequence ID" value="PPR02760.1"/>
    <property type="molecule type" value="Genomic_DNA"/>
</dbReference>